<accession>A0A1I4HD18</accession>
<proteinExistence type="predicted"/>
<dbReference type="STRING" id="553466.SAMN04487950_3613"/>
<evidence type="ECO:0008006" key="3">
    <source>
        <dbReference type="Google" id="ProtNLM"/>
    </source>
</evidence>
<evidence type="ECO:0000313" key="2">
    <source>
        <dbReference type="Proteomes" id="UP000199607"/>
    </source>
</evidence>
<organism evidence="1 2">
    <name type="scientific">Halogranum rubrum</name>
    <dbReference type="NCBI Taxonomy" id="553466"/>
    <lineage>
        <taxon>Archaea</taxon>
        <taxon>Methanobacteriati</taxon>
        <taxon>Methanobacteriota</taxon>
        <taxon>Stenosarchaea group</taxon>
        <taxon>Halobacteria</taxon>
        <taxon>Halobacteriales</taxon>
        <taxon>Haloferacaceae</taxon>
    </lineage>
</organism>
<dbReference type="AlphaFoldDB" id="A0A1I4HD18"/>
<dbReference type="Pfam" id="PF18950">
    <property type="entry name" value="DUF5694"/>
    <property type="match status" value="1"/>
</dbReference>
<keyword evidence="2" id="KW-1185">Reference proteome</keyword>
<name>A0A1I4HD18_9EURY</name>
<dbReference type="EMBL" id="FOTC01000005">
    <property type="protein sequence ID" value="SFL39336.1"/>
    <property type="molecule type" value="Genomic_DNA"/>
</dbReference>
<dbReference type="Proteomes" id="UP000199607">
    <property type="component" value="Unassembled WGS sequence"/>
</dbReference>
<dbReference type="RefSeq" id="WP_089871126.1">
    <property type="nucleotide sequence ID" value="NZ_FOTC01000005.1"/>
</dbReference>
<sequence length="287" mass="32787">MLRPRATARKTPTWPTPTPEQVDVVLLGTYHMNEPGLDTVNISTDDVLVDTRQRELETLVSNLERADPDHVAVEHPASQTDDVNEVYARYRDGDVAYDEERTFDPQHVHHDADLLSCRGESVQVGFRLADRLKHERVVPVDVPERLGSGPDFDALEERDVDTTPKLDVPRIDHDELQTSLDERLAASSIPAYHRFLNEEAALHYNDGMFDRFLRHGEGDNYAGPDALANWYRRNLRMVHNLWRVVDDDTDRVLFVVGAGHVHVLRHLLTQFSQFCPLSALPYLPDDE</sequence>
<evidence type="ECO:0000313" key="1">
    <source>
        <dbReference type="EMBL" id="SFL39336.1"/>
    </source>
</evidence>
<protein>
    <recommendedName>
        <fullName evidence="3">TraB family protein</fullName>
    </recommendedName>
</protein>
<dbReference type="InterPro" id="IPR043749">
    <property type="entry name" value="DUF5694"/>
</dbReference>
<reference evidence="2" key="1">
    <citation type="submission" date="2016-10" db="EMBL/GenBank/DDBJ databases">
        <authorList>
            <person name="Varghese N."/>
            <person name="Submissions S."/>
        </authorList>
    </citation>
    <scope>NUCLEOTIDE SEQUENCE [LARGE SCALE GENOMIC DNA]</scope>
    <source>
        <strain evidence="2">CGMCC 1.7738</strain>
    </source>
</reference>
<gene>
    <name evidence="1" type="ORF">SAMN04487950_3613</name>
</gene>